<protein>
    <submittedName>
        <fullName evidence="5">WD40 repeat-like protein</fullName>
    </submittedName>
</protein>
<feature type="transmembrane region" description="Helical" evidence="4">
    <location>
        <begin position="364"/>
        <end position="382"/>
    </location>
</feature>
<dbReference type="SMART" id="SM00320">
    <property type="entry name" value="WD40"/>
    <property type="match status" value="2"/>
</dbReference>
<organism evidence="5 6">
    <name type="scientific">Dendrothele bispora (strain CBS 962.96)</name>
    <dbReference type="NCBI Taxonomy" id="1314807"/>
    <lineage>
        <taxon>Eukaryota</taxon>
        <taxon>Fungi</taxon>
        <taxon>Dikarya</taxon>
        <taxon>Basidiomycota</taxon>
        <taxon>Agaricomycotina</taxon>
        <taxon>Agaricomycetes</taxon>
        <taxon>Agaricomycetidae</taxon>
        <taxon>Agaricales</taxon>
        <taxon>Agaricales incertae sedis</taxon>
        <taxon>Dendrothele</taxon>
    </lineage>
</organism>
<evidence type="ECO:0000256" key="3">
    <source>
        <dbReference type="PROSITE-ProRule" id="PRU00221"/>
    </source>
</evidence>
<dbReference type="PROSITE" id="PS50082">
    <property type="entry name" value="WD_REPEATS_2"/>
    <property type="match status" value="1"/>
</dbReference>
<dbReference type="SUPFAM" id="SSF50978">
    <property type="entry name" value="WD40 repeat-like"/>
    <property type="match status" value="1"/>
</dbReference>
<gene>
    <name evidence="5" type="ORF">K435DRAFT_664503</name>
</gene>
<keyword evidence="2" id="KW-0677">Repeat</keyword>
<dbReference type="InterPro" id="IPR015943">
    <property type="entry name" value="WD40/YVTN_repeat-like_dom_sf"/>
</dbReference>
<keyword evidence="4" id="KW-1133">Transmembrane helix</keyword>
<proteinExistence type="predicted"/>
<dbReference type="AlphaFoldDB" id="A0A4S8M372"/>
<keyword evidence="4" id="KW-0472">Membrane</keyword>
<sequence>MFQRFFGNSYKKVATLTGPRNAIQSVSLSVDGIFASASGYGGVTIWDLRTSEIFSTPHLPYEPNDPKHVYCSSAWLFFEGIDKHVFIVGNMAGELSMWSLESGKKVQVVDNQDPSNHQVMSIDVSDLRVAPGHHGRIVTSTSNRLIAVWTLSSAMEITNIFKVNLSADFLPRTVKFAQGTDNVFAFSKMGRSFLQLHGQTGDFSWIKKDGPQEMHCVSVDERNDLFAAWTGQRAEIFKLSNSEQVRAFQGEVALVGNTKQVAFAEEGSKLVVGSDHGFAEVFVVQSGECIQRLHYPRKALVQYVGIRTLPSSHIIAIAGSTKGQASDVVVYKKKRRLPSLHNAPDLNTDDNLIFNLNFPVTWTAVRWCGYIAIFFMMTYFMVRGLFVL</sequence>
<evidence type="ECO:0000313" key="5">
    <source>
        <dbReference type="EMBL" id="THU96430.1"/>
    </source>
</evidence>
<evidence type="ECO:0000256" key="2">
    <source>
        <dbReference type="ARBA" id="ARBA00022737"/>
    </source>
</evidence>
<keyword evidence="1 3" id="KW-0853">WD repeat</keyword>
<accession>A0A4S8M372</accession>
<keyword evidence="4" id="KW-0812">Transmembrane</keyword>
<feature type="repeat" description="WD" evidence="3">
    <location>
        <begin position="16"/>
        <end position="56"/>
    </location>
</feature>
<evidence type="ECO:0000256" key="4">
    <source>
        <dbReference type="SAM" id="Phobius"/>
    </source>
</evidence>
<name>A0A4S8M372_DENBC</name>
<dbReference type="OrthoDB" id="3238562at2759"/>
<keyword evidence="6" id="KW-1185">Reference proteome</keyword>
<dbReference type="InterPro" id="IPR051179">
    <property type="entry name" value="WD_repeat_multifunction"/>
</dbReference>
<dbReference type="InterPro" id="IPR001680">
    <property type="entry name" value="WD40_rpt"/>
</dbReference>
<dbReference type="Gene3D" id="2.130.10.10">
    <property type="entry name" value="YVTN repeat-like/Quinoprotein amine dehydrogenase"/>
    <property type="match status" value="2"/>
</dbReference>
<evidence type="ECO:0000313" key="6">
    <source>
        <dbReference type="Proteomes" id="UP000297245"/>
    </source>
</evidence>
<dbReference type="InterPro" id="IPR036322">
    <property type="entry name" value="WD40_repeat_dom_sf"/>
</dbReference>
<dbReference type="Proteomes" id="UP000297245">
    <property type="component" value="Unassembled WGS sequence"/>
</dbReference>
<evidence type="ECO:0000256" key="1">
    <source>
        <dbReference type="ARBA" id="ARBA00022574"/>
    </source>
</evidence>
<dbReference type="EMBL" id="ML179177">
    <property type="protein sequence ID" value="THU96430.1"/>
    <property type="molecule type" value="Genomic_DNA"/>
</dbReference>
<dbReference type="PANTHER" id="PTHR19857">
    <property type="entry name" value="MITOCHONDRIAL DIVISION PROTEIN 1-RELATED"/>
    <property type="match status" value="1"/>
</dbReference>
<reference evidence="5 6" key="1">
    <citation type="journal article" date="2019" name="Nat. Ecol. Evol.">
        <title>Megaphylogeny resolves global patterns of mushroom evolution.</title>
        <authorList>
            <person name="Varga T."/>
            <person name="Krizsan K."/>
            <person name="Foldi C."/>
            <person name="Dima B."/>
            <person name="Sanchez-Garcia M."/>
            <person name="Sanchez-Ramirez S."/>
            <person name="Szollosi G.J."/>
            <person name="Szarkandi J.G."/>
            <person name="Papp V."/>
            <person name="Albert L."/>
            <person name="Andreopoulos W."/>
            <person name="Angelini C."/>
            <person name="Antonin V."/>
            <person name="Barry K.W."/>
            <person name="Bougher N.L."/>
            <person name="Buchanan P."/>
            <person name="Buyck B."/>
            <person name="Bense V."/>
            <person name="Catcheside P."/>
            <person name="Chovatia M."/>
            <person name="Cooper J."/>
            <person name="Damon W."/>
            <person name="Desjardin D."/>
            <person name="Finy P."/>
            <person name="Geml J."/>
            <person name="Haridas S."/>
            <person name="Hughes K."/>
            <person name="Justo A."/>
            <person name="Karasinski D."/>
            <person name="Kautmanova I."/>
            <person name="Kiss B."/>
            <person name="Kocsube S."/>
            <person name="Kotiranta H."/>
            <person name="LaButti K.M."/>
            <person name="Lechner B.E."/>
            <person name="Liimatainen K."/>
            <person name="Lipzen A."/>
            <person name="Lukacs Z."/>
            <person name="Mihaltcheva S."/>
            <person name="Morgado L.N."/>
            <person name="Niskanen T."/>
            <person name="Noordeloos M.E."/>
            <person name="Ohm R.A."/>
            <person name="Ortiz-Santana B."/>
            <person name="Ovrebo C."/>
            <person name="Racz N."/>
            <person name="Riley R."/>
            <person name="Savchenko A."/>
            <person name="Shiryaev A."/>
            <person name="Soop K."/>
            <person name="Spirin V."/>
            <person name="Szebenyi C."/>
            <person name="Tomsovsky M."/>
            <person name="Tulloss R.E."/>
            <person name="Uehling J."/>
            <person name="Grigoriev I.V."/>
            <person name="Vagvolgyi C."/>
            <person name="Papp T."/>
            <person name="Martin F.M."/>
            <person name="Miettinen O."/>
            <person name="Hibbett D.S."/>
            <person name="Nagy L.G."/>
        </authorList>
    </citation>
    <scope>NUCLEOTIDE SEQUENCE [LARGE SCALE GENOMIC DNA]</scope>
    <source>
        <strain evidence="5 6">CBS 962.96</strain>
    </source>
</reference>